<proteinExistence type="predicted"/>
<gene>
    <name evidence="1" type="ORF">O181_076857</name>
</gene>
<dbReference type="OrthoDB" id="2506710at2759"/>
<accession>A0A9Q3FF32</accession>
<dbReference type="AlphaFoldDB" id="A0A9Q3FF32"/>
<reference evidence="1" key="1">
    <citation type="submission" date="2021-03" db="EMBL/GenBank/DDBJ databases">
        <title>Draft genome sequence of rust myrtle Austropuccinia psidii MF-1, a brazilian biotype.</title>
        <authorList>
            <person name="Quecine M.C."/>
            <person name="Pachon D.M.R."/>
            <person name="Bonatelli M.L."/>
            <person name="Correr F.H."/>
            <person name="Franceschini L.M."/>
            <person name="Leite T.F."/>
            <person name="Margarido G.R.A."/>
            <person name="Almeida C.A."/>
            <person name="Ferrarezi J.A."/>
            <person name="Labate C.A."/>
        </authorList>
    </citation>
    <scope>NUCLEOTIDE SEQUENCE</scope>
    <source>
        <strain evidence="1">MF-1</strain>
    </source>
</reference>
<dbReference type="EMBL" id="AVOT02041776">
    <property type="protein sequence ID" value="MBW0537142.1"/>
    <property type="molecule type" value="Genomic_DNA"/>
</dbReference>
<comment type="caution">
    <text evidence="1">The sequence shown here is derived from an EMBL/GenBank/DDBJ whole genome shotgun (WGS) entry which is preliminary data.</text>
</comment>
<protein>
    <submittedName>
        <fullName evidence="1">Uncharacterized protein</fullName>
    </submittedName>
</protein>
<dbReference type="Proteomes" id="UP000765509">
    <property type="component" value="Unassembled WGS sequence"/>
</dbReference>
<name>A0A9Q3FF32_9BASI</name>
<organism evidence="1 2">
    <name type="scientific">Austropuccinia psidii MF-1</name>
    <dbReference type="NCBI Taxonomy" id="1389203"/>
    <lineage>
        <taxon>Eukaryota</taxon>
        <taxon>Fungi</taxon>
        <taxon>Dikarya</taxon>
        <taxon>Basidiomycota</taxon>
        <taxon>Pucciniomycotina</taxon>
        <taxon>Pucciniomycetes</taxon>
        <taxon>Pucciniales</taxon>
        <taxon>Sphaerophragmiaceae</taxon>
        <taxon>Austropuccinia</taxon>
    </lineage>
</organism>
<evidence type="ECO:0000313" key="1">
    <source>
        <dbReference type="EMBL" id="MBW0537142.1"/>
    </source>
</evidence>
<evidence type="ECO:0000313" key="2">
    <source>
        <dbReference type="Proteomes" id="UP000765509"/>
    </source>
</evidence>
<keyword evidence="2" id="KW-1185">Reference proteome</keyword>
<sequence length="96" mass="11274">MNHISLKNNLPIQSTTILDRNVLNLNDDLHHTISSNAEVETTCNFNNIPRLEEWPTFGGESEYNHMEFMKTIDMLKEEFNIPYEYISVRLHSSFTK</sequence>